<dbReference type="OrthoDB" id="8003510at2"/>
<dbReference type="Proteomes" id="UP000401717">
    <property type="component" value="Unassembled WGS sequence"/>
</dbReference>
<reference evidence="1" key="2">
    <citation type="journal article" date="2021" name="Front. Microbiol.">
        <title>Comprehensive Comparative Genomics and Phenotyping of Methylobacterium Species.</title>
        <authorList>
            <person name="Alessa O."/>
            <person name="Ogura Y."/>
            <person name="Fujitani Y."/>
            <person name="Takami H."/>
            <person name="Hayashi T."/>
            <person name="Sahin N."/>
            <person name="Tani A."/>
        </authorList>
    </citation>
    <scope>NUCLEOTIDE SEQUENCE</scope>
    <source>
        <strain evidence="1">DSM 22415</strain>
    </source>
</reference>
<dbReference type="RefSeq" id="WP_144768854.1">
    <property type="nucleotide sequence ID" value="NZ_BPQI01000249.1"/>
</dbReference>
<gene>
    <name evidence="1" type="ORF">IFDJLNFL_5656</name>
    <name evidence="2" type="ORF">MTDSW087_05621</name>
</gene>
<organism evidence="2 3">
    <name type="scientific">Methylobacterium dankookense</name>
    <dbReference type="NCBI Taxonomy" id="560405"/>
    <lineage>
        <taxon>Bacteria</taxon>
        <taxon>Pseudomonadati</taxon>
        <taxon>Pseudomonadota</taxon>
        <taxon>Alphaproteobacteria</taxon>
        <taxon>Hyphomicrobiales</taxon>
        <taxon>Methylobacteriaceae</taxon>
        <taxon>Methylobacterium</taxon>
    </lineage>
</organism>
<proteinExistence type="predicted"/>
<evidence type="ECO:0000313" key="3">
    <source>
        <dbReference type="Proteomes" id="UP000401717"/>
    </source>
</evidence>
<name>A0A564G5Q1_9HYPH</name>
<dbReference type="EMBL" id="CABFVH010000075">
    <property type="protein sequence ID" value="VUF15873.1"/>
    <property type="molecule type" value="Genomic_DNA"/>
</dbReference>
<evidence type="ECO:0000313" key="1">
    <source>
        <dbReference type="EMBL" id="GJD59725.1"/>
    </source>
</evidence>
<dbReference type="AlphaFoldDB" id="A0A564G5Q1"/>
<keyword evidence="4" id="KW-1185">Reference proteome</keyword>
<evidence type="ECO:0008006" key="5">
    <source>
        <dbReference type="Google" id="ProtNLM"/>
    </source>
</evidence>
<reference evidence="2 3" key="1">
    <citation type="submission" date="2019-06" db="EMBL/GenBank/DDBJ databases">
        <authorList>
            <person name="Rodrigo-Torres L."/>
            <person name="Arahal R. D."/>
            <person name="Lucena T."/>
        </authorList>
    </citation>
    <scope>NUCLEOTIDE SEQUENCE [LARGE SCALE GENOMIC DNA]</scope>
    <source>
        <strain evidence="2 3">SW08-7</strain>
    </source>
</reference>
<dbReference type="Proteomes" id="UP001055303">
    <property type="component" value="Unassembled WGS sequence"/>
</dbReference>
<dbReference type="SUPFAM" id="SSF141371">
    <property type="entry name" value="PilZ domain-like"/>
    <property type="match status" value="1"/>
</dbReference>
<evidence type="ECO:0000313" key="2">
    <source>
        <dbReference type="EMBL" id="VUF15873.1"/>
    </source>
</evidence>
<protein>
    <recommendedName>
        <fullName evidence="5">PilZ domain-containing protein</fullName>
    </recommendedName>
</protein>
<evidence type="ECO:0000313" key="4">
    <source>
        <dbReference type="Proteomes" id="UP001055303"/>
    </source>
</evidence>
<reference evidence="1" key="3">
    <citation type="submission" date="2021-08" db="EMBL/GenBank/DDBJ databases">
        <authorList>
            <person name="Tani A."/>
            <person name="Ola A."/>
            <person name="Ogura Y."/>
            <person name="Katsura K."/>
            <person name="Hayashi T."/>
        </authorList>
    </citation>
    <scope>NUCLEOTIDE SEQUENCE</scope>
    <source>
        <strain evidence="1">DSM 22415</strain>
    </source>
</reference>
<sequence length="83" mass="9634">MPPERRRQPRKNDFKTGSLFFHAAPQQVDCLVWNLSDFGALIEIPDEVEIPSHFRLIATSMNIDRSSMSIWRANRKIGVAYIF</sequence>
<dbReference type="EMBL" id="BPQI01000249">
    <property type="protein sequence ID" value="GJD59725.1"/>
    <property type="molecule type" value="Genomic_DNA"/>
</dbReference>
<accession>A0A564G5Q1</accession>